<keyword evidence="3" id="KW-1185">Reference proteome</keyword>
<dbReference type="Proteomes" id="UP000006073">
    <property type="component" value="Unassembled WGS sequence"/>
</dbReference>
<name>S2DQN5_INDAL</name>
<dbReference type="Gene3D" id="3.90.550.10">
    <property type="entry name" value="Spore Coat Polysaccharide Biosynthesis Protein SpsA, Chain A"/>
    <property type="match status" value="1"/>
</dbReference>
<comment type="caution">
    <text evidence="2">The sequence shown here is derived from an EMBL/GenBank/DDBJ whole genome shotgun (WGS) entry which is preliminary data.</text>
</comment>
<feature type="domain" description="Nucleotidyl transferase" evidence="1">
    <location>
        <begin position="24"/>
        <end position="263"/>
    </location>
</feature>
<dbReference type="eggNOG" id="COG1209">
    <property type="taxonomic scope" value="Bacteria"/>
</dbReference>
<dbReference type="InterPro" id="IPR029044">
    <property type="entry name" value="Nucleotide-diphossugar_trans"/>
</dbReference>
<evidence type="ECO:0000313" key="2">
    <source>
        <dbReference type="EMBL" id="EOZ92178.1"/>
    </source>
</evidence>
<dbReference type="SUPFAM" id="SSF53448">
    <property type="entry name" value="Nucleotide-diphospho-sugar transferases"/>
    <property type="match status" value="1"/>
</dbReference>
<dbReference type="Pfam" id="PF00483">
    <property type="entry name" value="NTP_transferase"/>
    <property type="match status" value="1"/>
</dbReference>
<dbReference type="InterPro" id="IPR005835">
    <property type="entry name" value="NTP_transferase_dom"/>
</dbReference>
<dbReference type="EMBL" id="ALWO02000052">
    <property type="protein sequence ID" value="EOZ92178.1"/>
    <property type="molecule type" value="Genomic_DNA"/>
</dbReference>
<organism evidence="2 3">
    <name type="scientific">Indibacter alkaliphilus (strain CCUG 57479 / KCTC 22604 / LW1)</name>
    <dbReference type="NCBI Taxonomy" id="1189612"/>
    <lineage>
        <taxon>Bacteria</taxon>
        <taxon>Pseudomonadati</taxon>
        <taxon>Bacteroidota</taxon>
        <taxon>Cytophagia</taxon>
        <taxon>Cytophagales</taxon>
        <taxon>Cyclobacteriaceae</taxon>
    </lineage>
</organism>
<proteinExistence type="predicted"/>
<dbReference type="AlphaFoldDB" id="S2DQN5"/>
<sequence length="294" mass="32434">MVLAAGMGSRYGGNKQIDGFGPNGETILEYSIYDAIRAGFGKVVLIVRKEILETAKDLLIPKLEGKIEIDFVLQSLNSFVPEEFQNAERVKPYGTAHAVLCAKDAIAEPFAVINADDFYGKEAFEVIGKFLSSGTQPNLHAMVGYAIENVLSEHGTVSRGVCDMNDSNQLIGMVERTSIARDGGKIVSKGEGETLEIKEGTPVSMNFWGFHQAVFQDIERMWKEFLPANKENLKSEFFIPTVANNLIQEGKAAVEVLEGGKTWFGVTYTEDKPIVIDALKKMHSSGEYPENLWK</sequence>
<evidence type="ECO:0000313" key="3">
    <source>
        <dbReference type="Proteomes" id="UP000006073"/>
    </source>
</evidence>
<evidence type="ECO:0000259" key="1">
    <source>
        <dbReference type="Pfam" id="PF00483"/>
    </source>
</evidence>
<dbReference type="STRING" id="1189612.A33Q_4271"/>
<accession>S2DQN5</accession>
<protein>
    <recommendedName>
        <fullName evidence="1">Nucleotidyl transferase domain-containing protein</fullName>
    </recommendedName>
</protein>
<gene>
    <name evidence="2" type="ORF">A33Q_4271</name>
</gene>
<reference evidence="2 3" key="1">
    <citation type="journal article" date="2013" name="Genome Announc.">
        <title>Draft Genome Sequence of Indibacter alkaliphilus Strain LW1T, Isolated from Lonar Lake, a Haloalkaline Lake in the Buldana District of Maharashtra, India.</title>
        <authorList>
            <person name="Singh A."/>
            <person name="Kumar Jangir P."/>
            <person name="Sharma R."/>
            <person name="Singh A."/>
            <person name="Kumar Pinnaka A."/>
            <person name="Shivaji S."/>
        </authorList>
    </citation>
    <scope>NUCLEOTIDE SEQUENCE [LARGE SCALE GENOMIC DNA]</scope>
    <source>
        <strain evidence="3">CCUG 57479 / KCTC 22604 / LW1</strain>
    </source>
</reference>